<feature type="domain" description="NACHT" evidence="8">
    <location>
        <begin position="217"/>
        <end position="343"/>
    </location>
</feature>
<keyword evidence="6" id="KW-0067">ATP-binding</keyword>
<reference evidence="9" key="1">
    <citation type="submission" date="2025-08" db="UniProtKB">
        <authorList>
            <consortium name="Ensembl"/>
        </authorList>
    </citation>
    <scope>IDENTIFICATION</scope>
</reference>
<keyword evidence="4" id="KW-0677">Repeat</keyword>
<dbReference type="InterPro" id="IPR041267">
    <property type="entry name" value="NLRP_HD2"/>
</dbReference>
<dbReference type="Gene3D" id="3.80.10.10">
    <property type="entry name" value="Ribonuclease Inhibitor"/>
    <property type="match status" value="2"/>
</dbReference>
<dbReference type="InterPro" id="IPR007111">
    <property type="entry name" value="NACHT_NTPase"/>
</dbReference>
<evidence type="ECO:0000259" key="8">
    <source>
        <dbReference type="PROSITE" id="PS50837"/>
    </source>
</evidence>
<keyword evidence="10" id="KW-1185">Reference proteome</keyword>
<name>A0A3Q3K2S2_MONAL</name>
<dbReference type="FunFam" id="3.40.50.300:FF:001524">
    <property type="entry name" value="Si:dkey-126g1.7"/>
    <property type="match status" value="1"/>
</dbReference>
<dbReference type="InterPro" id="IPR004020">
    <property type="entry name" value="DAPIN"/>
</dbReference>
<dbReference type="InterPro" id="IPR011029">
    <property type="entry name" value="DEATH-like_dom_sf"/>
</dbReference>
<dbReference type="InterPro" id="IPR041075">
    <property type="entry name" value="NOD1/2_WH"/>
</dbReference>
<dbReference type="InterPro" id="IPR051261">
    <property type="entry name" value="NLR"/>
</dbReference>
<protein>
    <recommendedName>
        <fullName evidence="11">Pyrin domain-containing protein</fullName>
    </recommendedName>
</protein>
<evidence type="ECO:0008006" key="11">
    <source>
        <dbReference type="Google" id="ProtNLM"/>
    </source>
</evidence>
<evidence type="ECO:0000256" key="1">
    <source>
        <dbReference type="ARBA" id="ARBA00004496"/>
    </source>
</evidence>
<dbReference type="SUPFAM" id="SSF52047">
    <property type="entry name" value="RNI-like"/>
    <property type="match status" value="1"/>
</dbReference>
<dbReference type="Pfam" id="PF13516">
    <property type="entry name" value="LRR_6"/>
    <property type="match status" value="4"/>
</dbReference>
<dbReference type="GO" id="GO:0005737">
    <property type="term" value="C:cytoplasm"/>
    <property type="evidence" value="ECO:0007669"/>
    <property type="project" value="UniProtKB-SubCell"/>
</dbReference>
<dbReference type="PROSITE" id="PS50824">
    <property type="entry name" value="DAPIN"/>
    <property type="match status" value="1"/>
</dbReference>
<dbReference type="Pfam" id="PF17779">
    <property type="entry name" value="WHD_NOD2"/>
    <property type="match status" value="1"/>
</dbReference>
<dbReference type="InterPro" id="IPR027417">
    <property type="entry name" value="P-loop_NTPase"/>
</dbReference>
<keyword evidence="5" id="KW-0547">Nucleotide-binding</keyword>
<dbReference type="GO" id="GO:0005524">
    <property type="term" value="F:ATP binding"/>
    <property type="evidence" value="ECO:0007669"/>
    <property type="project" value="UniProtKB-KW"/>
</dbReference>
<reference evidence="9" key="2">
    <citation type="submission" date="2025-09" db="UniProtKB">
        <authorList>
            <consortium name="Ensembl"/>
        </authorList>
    </citation>
    <scope>IDENTIFICATION</scope>
</reference>
<dbReference type="InterPro" id="IPR001611">
    <property type="entry name" value="Leu-rich_rpt"/>
</dbReference>
<dbReference type="Gene3D" id="1.10.533.10">
    <property type="entry name" value="Death Domain, Fas"/>
    <property type="match status" value="1"/>
</dbReference>
<dbReference type="Pfam" id="PF14484">
    <property type="entry name" value="FISNA"/>
    <property type="match status" value="1"/>
</dbReference>
<dbReference type="Pfam" id="PF02758">
    <property type="entry name" value="PYRIN"/>
    <property type="match status" value="1"/>
</dbReference>
<dbReference type="SUPFAM" id="SSF47986">
    <property type="entry name" value="DEATH domain"/>
    <property type="match status" value="1"/>
</dbReference>
<feature type="domain" description="Pyrin" evidence="7">
    <location>
        <begin position="2"/>
        <end position="100"/>
    </location>
</feature>
<dbReference type="Gene3D" id="3.40.50.300">
    <property type="entry name" value="P-loop containing nucleotide triphosphate hydrolases"/>
    <property type="match status" value="1"/>
</dbReference>
<dbReference type="InterPro" id="IPR029495">
    <property type="entry name" value="NACHT-assoc"/>
</dbReference>
<proteinExistence type="predicted"/>
<evidence type="ECO:0000256" key="2">
    <source>
        <dbReference type="ARBA" id="ARBA00022490"/>
    </source>
</evidence>
<dbReference type="PROSITE" id="PS50837">
    <property type="entry name" value="NACHT"/>
    <property type="match status" value="1"/>
</dbReference>
<sequence length="984" mass="111660">AMMTLLKEKLWVTLEDLREQEFKQLKWFLHQADIMHTILPHLEVSSAIPAAQLEKADRQDIVDQMIQIYSPYGALEVTRKILIKINRNDLVQLLPVTSEPKDYHLSALSCVTVFYTDLLVPVPKPPQPIASYQRTLQSNLQNCFMCIKEGMSDMEDKKLLDEVYTELYITDGGDMQINRQHEVRQLEEASKKRVRTETAIKPSEIFKHPSGKYRPIRTVLTNGIAGIGKTFLVHKFILDWAEGRTNHDLHLVFPFTFRQLNLLRGKKFLLQMSGNTNYDKSKFKLLFVFDGLDENRLQLDFTAKEKKATDVTKSRGVEGLIMSLINGTMLPSARLWITTRPAAANQISLDFVDMVSEVRGFTDPQKYEYFTKRFSHDEHTARIISHIKASQSLHIMCHIPVFCWITAVVLEDVLKTSDRAELPKNLTEMYTEFLAFQMRQAKEKYGAKKSIRYIQSLAKLAFNQLEKGNLIFYEKDLKDSGIDLEEASLYSGVFTQIFKKECLRKKDKDKGRMFSFVHLTIQEFLAAFYVELSLMNSNKNVMVQSQPKSESLGRLFSKISETEVHRIAIDKALYNQEGHLDLFLRFLLGLSLQTNKELLADLFKQKTTSSCSNQETIQYIKMKLKECLYSERALVFILLSSERDHDVFDLKKCHGSEEGFHRLLPVFQSCPPLFIFIRLSGCDLHEGSFEVLASVLSSKQSNLRELDLSNNNPDDEGVIKLCEGLENPHCKLESLKLRDCNLSERSCEALASVLSSGSSKLQEMDLSNNNIQDTGAKLLSAGLESQYCKLESLRSESNAVSTITKNVSYSTTAKQKQIHAIIFNNSFNLSEMAMSNFHLFPCSLRLNVCNLSWLSCEGLASVLSLQSSCLKELDLSNNDLQDSGVKILSTGLESPHCRLETLRLSGCLVTEEGCSFLASALSSNPSYLRELDLSYNHPGDLGVMVLSAGLKDPQWRLDTLRYGKPTAGAADRSHIWSVSPSLIK</sequence>
<dbReference type="Pfam" id="PF17776">
    <property type="entry name" value="NLRC4_HD2"/>
    <property type="match status" value="1"/>
</dbReference>
<dbReference type="AlphaFoldDB" id="A0A3Q3K2S2"/>
<accession>A0A3Q3K2S2</accession>
<evidence type="ECO:0000256" key="5">
    <source>
        <dbReference type="ARBA" id="ARBA00022741"/>
    </source>
</evidence>
<dbReference type="Pfam" id="PF05729">
    <property type="entry name" value="NACHT"/>
    <property type="match status" value="1"/>
</dbReference>
<comment type="subcellular location">
    <subcellularLocation>
        <location evidence="1">Cytoplasm</location>
    </subcellularLocation>
</comment>
<evidence type="ECO:0000256" key="6">
    <source>
        <dbReference type="ARBA" id="ARBA00022840"/>
    </source>
</evidence>
<dbReference type="SMART" id="SM01288">
    <property type="entry name" value="FISNA"/>
    <property type="match status" value="1"/>
</dbReference>
<keyword evidence="2" id="KW-0963">Cytoplasm</keyword>
<keyword evidence="3" id="KW-0433">Leucine-rich repeat</keyword>
<dbReference type="Proteomes" id="UP000261600">
    <property type="component" value="Unplaced"/>
</dbReference>
<evidence type="ECO:0000256" key="4">
    <source>
        <dbReference type="ARBA" id="ARBA00022737"/>
    </source>
</evidence>
<dbReference type="PANTHER" id="PTHR24106">
    <property type="entry name" value="NACHT, LRR AND CARD DOMAINS-CONTAINING"/>
    <property type="match status" value="1"/>
</dbReference>
<evidence type="ECO:0000259" key="7">
    <source>
        <dbReference type="PROSITE" id="PS50824"/>
    </source>
</evidence>
<dbReference type="CDD" id="cd08321">
    <property type="entry name" value="Pyrin_ASC-like"/>
    <property type="match status" value="1"/>
</dbReference>
<evidence type="ECO:0000313" key="10">
    <source>
        <dbReference type="Proteomes" id="UP000261600"/>
    </source>
</evidence>
<dbReference type="Ensembl" id="ENSMALT00000027577.1">
    <property type="protein sequence ID" value="ENSMALP00000027075.1"/>
    <property type="gene ID" value="ENSMALG00000018783.1"/>
</dbReference>
<dbReference type="InterPro" id="IPR032675">
    <property type="entry name" value="LRR_dom_sf"/>
</dbReference>
<dbReference type="SMART" id="SM00368">
    <property type="entry name" value="LRR_RI"/>
    <property type="match status" value="6"/>
</dbReference>
<evidence type="ECO:0000313" key="9">
    <source>
        <dbReference type="Ensembl" id="ENSMALP00000027075.1"/>
    </source>
</evidence>
<dbReference type="STRING" id="43700.ENSMALP00000027075"/>
<organism evidence="9 10">
    <name type="scientific">Monopterus albus</name>
    <name type="common">Swamp eel</name>
    <dbReference type="NCBI Taxonomy" id="43700"/>
    <lineage>
        <taxon>Eukaryota</taxon>
        <taxon>Metazoa</taxon>
        <taxon>Chordata</taxon>
        <taxon>Craniata</taxon>
        <taxon>Vertebrata</taxon>
        <taxon>Euteleostomi</taxon>
        <taxon>Actinopterygii</taxon>
        <taxon>Neopterygii</taxon>
        <taxon>Teleostei</taxon>
        <taxon>Neoteleostei</taxon>
        <taxon>Acanthomorphata</taxon>
        <taxon>Anabantaria</taxon>
        <taxon>Synbranchiformes</taxon>
        <taxon>Synbranchidae</taxon>
        <taxon>Monopterus</taxon>
    </lineage>
</organism>
<evidence type="ECO:0000256" key="3">
    <source>
        <dbReference type="ARBA" id="ARBA00022614"/>
    </source>
</evidence>
<dbReference type="SMART" id="SM01289">
    <property type="entry name" value="PYRIN"/>
    <property type="match status" value="1"/>
</dbReference>